<dbReference type="AlphaFoldDB" id="A0AAW1NG77"/>
<evidence type="ECO:0000313" key="1">
    <source>
        <dbReference type="EMBL" id="KAK9757363.1"/>
    </source>
</evidence>
<proteinExistence type="predicted"/>
<comment type="caution">
    <text evidence="1">The sequence shown here is derived from an EMBL/GenBank/DDBJ whole genome shotgun (WGS) entry which is preliminary data.</text>
</comment>
<dbReference type="Proteomes" id="UP001443914">
    <property type="component" value="Unassembled WGS sequence"/>
</dbReference>
<name>A0AAW1NG77_SAPOF</name>
<evidence type="ECO:0000313" key="2">
    <source>
        <dbReference type="Proteomes" id="UP001443914"/>
    </source>
</evidence>
<reference evidence="1 2" key="1">
    <citation type="submission" date="2024-03" db="EMBL/GenBank/DDBJ databases">
        <title>WGS assembly of Saponaria officinalis var. Norfolk2.</title>
        <authorList>
            <person name="Jenkins J."/>
            <person name="Shu S."/>
            <person name="Grimwood J."/>
            <person name="Barry K."/>
            <person name="Goodstein D."/>
            <person name="Schmutz J."/>
            <person name="Leebens-Mack J."/>
            <person name="Osbourn A."/>
        </authorList>
    </citation>
    <scope>NUCLEOTIDE SEQUENCE [LARGE SCALE GENOMIC DNA]</scope>
    <source>
        <strain evidence="2">cv. Norfolk2</strain>
        <strain evidence="1">JIC</strain>
        <tissue evidence="1">Leaf</tissue>
    </source>
</reference>
<keyword evidence="2" id="KW-1185">Reference proteome</keyword>
<protein>
    <recommendedName>
        <fullName evidence="3">Ribosomal protein S1</fullName>
    </recommendedName>
</protein>
<dbReference type="EMBL" id="JBDFQZ010000001">
    <property type="protein sequence ID" value="KAK9757364.1"/>
    <property type="molecule type" value="Genomic_DNA"/>
</dbReference>
<evidence type="ECO:0008006" key="3">
    <source>
        <dbReference type="Google" id="ProtNLM"/>
    </source>
</evidence>
<dbReference type="EMBL" id="JBDFQZ010000001">
    <property type="protein sequence ID" value="KAK9757363.1"/>
    <property type="molecule type" value="Genomic_DNA"/>
</dbReference>
<organism evidence="1 2">
    <name type="scientific">Saponaria officinalis</name>
    <name type="common">Common soapwort</name>
    <name type="synonym">Lychnis saponaria</name>
    <dbReference type="NCBI Taxonomy" id="3572"/>
    <lineage>
        <taxon>Eukaryota</taxon>
        <taxon>Viridiplantae</taxon>
        <taxon>Streptophyta</taxon>
        <taxon>Embryophyta</taxon>
        <taxon>Tracheophyta</taxon>
        <taxon>Spermatophyta</taxon>
        <taxon>Magnoliopsida</taxon>
        <taxon>eudicotyledons</taxon>
        <taxon>Gunneridae</taxon>
        <taxon>Pentapetalae</taxon>
        <taxon>Caryophyllales</taxon>
        <taxon>Caryophyllaceae</taxon>
        <taxon>Caryophylleae</taxon>
        <taxon>Saponaria</taxon>
    </lineage>
</organism>
<sequence>MRPYMSRLFLKSNSSYLLTSGKALHSEVVRLSKDMFSVDTGLGNPKICLKEELTRVPNNPKTTRFNYKVGFLDMVAGELNIQKHILERFFIDLMTGDSRIKERASGKLSDLVGPCSDAVPGEPLLLLPMRFRQKLAGTELKRLQQRGGTVNGVVVNKVWGGYNVAVAGFIAFLPLRSAWNLNLPRILRTGKFPVNCLVMKI</sequence>
<gene>
    <name evidence="1" type="ORF">RND81_01G157300</name>
</gene>
<accession>A0AAW1NG77</accession>